<proteinExistence type="predicted"/>
<dbReference type="AlphaFoldDB" id="A0A6F8TI09"/>
<name>A0A6F8TI09_ACIBA</name>
<gene>
    <name evidence="1" type="ORF">ATCC19606_29720</name>
</gene>
<accession>A0A6F8TI09</accession>
<dbReference type="EMBL" id="AP022836">
    <property type="protein sequence ID" value="BCB00637.1"/>
    <property type="molecule type" value="Genomic_DNA"/>
</dbReference>
<protein>
    <submittedName>
        <fullName evidence="1">Uncharacterized protein</fullName>
    </submittedName>
</protein>
<evidence type="ECO:0000313" key="1">
    <source>
        <dbReference type="EMBL" id="BCB00637.1"/>
    </source>
</evidence>
<organism evidence="1">
    <name type="scientific">Acinetobacter baumannii</name>
    <dbReference type="NCBI Taxonomy" id="470"/>
    <lineage>
        <taxon>Bacteria</taxon>
        <taxon>Pseudomonadati</taxon>
        <taxon>Pseudomonadota</taxon>
        <taxon>Gammaproteobacteria</taxon>
        <taxon>Moraxellales</taxon>
        <taxon>Moraxellaceae</taxon>
        <taxon>Acinetobacter</taxon>
        <taxon>Acinetobacter calcoaceticus/baumannii complex</taxon>
    </lineage>
</organism>
<sequence>MEDYAYISLSDAYTTYQVCSYIFNKETPPTNEDIGFAMDSFDRIYKDIGIVYSHIVSDLNVFNKIQSLGGRTRAKNMILIKVKFLENGRKVHFTVILGVREIFLANLI</sequence>
<reference evidence="1" key="1">
    <citation type="submission" date="2020-03" db="EMBL/GenBank/DDBJ databases">
        <title>Complete genome sequence of Acinetobacter baumannii ATCC19606T, which is a model strain for tolerization of antimicrobial agents.</title>
        <authorList>
            <person name="Tsubouchi T."/>
            <person name="Suzuki M."/>
            <person name="Niki M."/>
            <person name="Oinuma K."/>
            <person name="Niki M."/>
            <person name="Shibayama K."/>
            <person name="Kakeya H."/>
            <person name="Kaneko Y."/>
        </authorList>
    </citation>
    <scope>NUCLEOTIDE SEQUENCE</scope>
    <source>
        <strain evidence="1">ATCC19606</strain>
    </source>
</reference>